<dbReference type="AlphaFoldDB" id="A0A4U9DEK3"/>
<dbReference type="Proteomes" id="UP000339249">
    <property type="component" value="Unassembled WGS sequence"/>
</dbReference>
<name>A0A4U9DEK3_RAOTE</name>
<dbReference type="EMBL" id="CABDVU010000001">
    <property type="protein sequence ID" value="VTN14808.1"/>
    <property type="molecule type" value="Genomic_DNA"/>
</dbReference>
<organism evidence="1 2">
    <name type="scientific">Raoultella terrigena</name>
    <name type="common">Klebsiella terrigena</name>
    <dbReference type="NCBI Taxonomy" id="577"/>
    <lineage>
        <taxon>Bacteria</taxon>
        <taxon>Pseudomonadati</taxon>
        <taxon>Pseudomonadota</taxon>
        <taxon>Gammaproteobacteria</taxon>
        <taxon>Enterobacterales</taxon>
        <taxon>Enterobacteriaceae</taxon>
        <taxon>Klebsiella/Raoultella group</taxon>
        <taxon>Raoultella</taxon>
    </lineage>
</organism>
<evidence type="ECO:0000313" key="1">
    <source>
        <dbReference type="EMBL" id="VTN14808.1"/>
    </source>
</evidence>
<proteinExistence type="predicted"/>
<reference evidence="1 2" key="1">
    <citation type="submission" date="2019-04" db="EMBL/GenBank/DDBJ databases">
        <authorList>
            <consortium name="Pathogen Informatics"/>
        </authorList>
    </citation>
    <scope>NUCLEOTIDE SEQUENCE [LARGE SCALE GENOMIC DNA]</scope>
    <source>
        <strain evidence="1 2">NCTC9185</strain>
    </source>
</reference>
<gene>
    <name evidence="1" type="ORF">NCTC9185_06876</name>
</gene>
<protein>
    <submittedName>
        <fullName evidence="1">Uncharacterized protein</fullName>
    </submittedName>
</protein>
<evidence type="ECO:0000313" key="2">
    <source>
        <dbReference type="Proteomes" id="UP000339249"/>
    </source>
</evidence>
<accession>A0A4U9DEK3</accession>
<sequence length="69" mass="7596">MRAVMVFFAVGARRLVKRPGKDAGKSLLRIKAIFQADIVNPLVGIAQVARRQPQLTLTNIAPQTLPFIL</sequence>